<gene>
    <name evidence="2" type="ORF">RhiirA1_476725</name>
    <name evidence="1" type="ORF">RhiirA5_439870</name>
</gene>
<proteinExistence type="predicted"/>
<dbReference type="EMBL" id="LLXJ01006882">
    <property type="protein sequence ID" value="PKB93974.1"/>
    <property type="molecule type" value="Genomic_DNA"/>
</dbReference>
<name>A0A2N0NHE3_9GLOM</name>
<reference evidence="2 3" key="3">
    <citation type="submission" date="2017-10" db="EMBL/GenBank/DDBJ databases">
        <title>Extensive intraspecific genome diversity in a model arbuscular mycorrhizal fungus.</title>
        <authorList>
            <person name="Chen E.C.H."/>
            <person name="Morin E."/>
            <person name="Baudet D."/>
            <person name="Noel J."/>
            <person name="Ndikumana S."/>
            <person name="Charron P."/>
            <person name="St-Onge C."/>
            <person name="Giorgi J."/>
            <person name="Grigoriev I.V."/>
            <person name="Roux C."/>
            <person name="Martin F.M."/>
            <person name="Corradi N."/>
        </authorList>
    </citation>
    <scope>NUCLEOTIDE SEQUENCE [LARGE SCALE GENOMIC DNA]</scope>
    <source>
        <strain evidence="2 3">A1</strain>
    </source>
</reference>
<reference evidence="1 4" key="2">
    <citation type="submission" date="2017-09" db="EMBL/GenBank/DDBJ databases">
        <title>Extensive intraspecific genome diversity in a model arbuscular mycorrhizal fungus.</title>
        <authorList>
            <person name="Chen E.C."/>
            <person name="Morin E."/>
            <person name="Beaudet D."/>
            <person name="Noel J."/>
            <person name="Ndikumana S."/>
            <person name="Charron P."/>
            <person name="St-Onge C."/>
            <person name="Giorgi J."/>
            <person name="Grigoriev I.V."/>
            <person name="Roux C."/>
            <person name="Martin F.M."/>
            <person name="Corradi N."/>
        </authorList>
    </citation>
    <scope>NUCLEOTIDE SEQUENCE [LARGE SCALE GENOMIC DNA]</scope>
    <source>
        <strain evidence="1 4">A5</strain>
    </source>
</reference>
<evidence type="ECO:0000313" key="4">
    <source>
        <dbReference type="Proteomes" id="UP000232722"/>
    </source>
</evidence>
<accession>A0A2N0NHE3</accession>
<dbReference type="Proteomes" id="UP000232722">
    <property type="component" value="Unassembled WGS sequence"/>
</dbReference>
<dbReference type="VEuPathDB" id="FungiDB:RhiirA1_476725"/>
<dbReference type="Proteomes" id="UP000232688">
    <property type="component" value="Unassembled WGS sequence"/>
</dbReference>
<reference evidence="2 3" key="4">
    <citation type="submission" date="2017-10" db="EMBL/GenBank/DDBJ databases">
        <title>Genome analyses suggest a sexual origin of heterokaryosis in a supposedly ancient asexual fungus.</title>
        <authorList>
            <person name="Corradi N."/>
            <person name="Sedzielewska K."/>
            <person name="Noel J."/>
            <person name="Charron P."/>
            <person name="Farinelli L."/>
            <person name="Marton T."/>
            <person name="Kruger M."/>
            <person name="Pelin A."/>
            <person name="Brachmann A."/>
            <person name="Corradi N."/>
        </authorList>
    </citation>
    <scope>NUCLEOTIDE SEQUENCE [LARGE SCALE GENOMIC DNA]</scope>
    <source>
        <strain evidence="2 3">A1</strain>
    </source>
</reference>
<reference evidence="1 4" key="1">
    <citation type="submission" date="2016-04" db="EMBL/GenBank/DDBJ databases">
        <title>Genome analyses suggest a sexual origin of heterokaryosis in a supposedly ancient asexual fungus.</title>
        <authorList>
            <person name="Ropars J."/>
            <person name="Sedzielewska K."/>
            <person name="Noel J."/>
            <person name="Charron P."/>
            <person name="Farinelli L."/>
            <person name="Marton T."/>
            <person name="Kruger M."/>
            <person name="Pelin A."/>
            <person name="Brachmann A."/>
            <person name="Corradi N."/>
        </authorList>
    </citation>
    <scope>NUCLEOTIDE SEQUENCE [LARGE SCALE GENOMIC DNA]</scope>
    <source>
        <strain evidence="1 4">A5</strain>
    </source>
</reference>
<dbReference type="AlphaFoldDB" id="A0A2N0NHE3"/>
<sequence>MKVYSTEVSFIAIFNSLVNLLPLNFLRFTILEVSSLDFEGRVSVHQISRRPVSRIPLDVDFG</sequence>
<evidence type="ECO:0000313" key="1">
    <source>
        <dbReference type="EMBL" id="PKB93974.1"/>
    </source>
</evidence>
<evidence type="ECO:0000313" key="3">
    <source>
        <dbReference type="Proteomes" id="UP000232688"/>
    </source>
</evidence>
<dbReference type="EMBL" id="LLXH01003009">
    <property type="protein sequence ID" value="PKC54756.1"/>
    <property type="molecule type" value="Genomic_DNA"/>
</dbReference>
<protein>
    <submittedName>
        <fullName evidence="1">Uncharacterized protein</fullName>
    </submittedName>
</protein>
<evidence type="ECO:0000313" key="2">
    <source>
        <dbReference type="EMBL" id="PKC54756.1"/>
    </source>
</evidence>
<organism evidence="1 4">
    <name type="scientific">Rhizophagus irregularis</name>
    <dbReference type="NCBI Taxonomy" id="588596"/>
    <lineage>
        <taxon>Eukaryota</taxon>
        <taxon>Fungi</taxon>
        <taxon>Fungi incertae sedis</taxon>
        <taxon>Mucoromycota</taxon>
        <taxon>Glomeromycotina</taxon>
        <taxon>Glomeromycetes</taxon>
        <taxon>Glomerales</taxon>
        <taxon>Glomeraceae</taxon>
        <taxon>Rhizophagus</taxon>
    </lineage>
</organism>
<comment type="caution">
    <text evidence="1">The sequence shown here is derived from an EMBL/GenBank/DDBJ whole genome shotgun (WGS) entry which is preliminary data.</text>
</comment>